<gene>
    <name evidence="2" type="ORF">RAJCM14343_0007</name>
</gene>
<accession>A0ABQ0YE08</accession>
<sequence length="44" mass="4669">MSHQGYAFPRGHVGNGRRGRGEQSRGFGANESVAPHAPPSRSHA</sequence>
<feature type="region of interest" description="Disordered" evidence="1">
    <location>
        <begin position="1"/>
        <end position="44"/>
    </location>
</feature>
<organism evidence="2 3">
    <name type="scientific">Rhodococcus aetherivorans</name>
    <dbReference type="NCBI Taxonomy" id="191292"/>
    <lineage>
        <taxon>Bacteria</taxon>
        <taxon>Bacillati</taxon>
        <taxon>Actinomycetota</taxon>
        <taxon>Actinomycetes</taxon>
        <taxon>Mycobacteriales</taxon>
        <taxon>Nocardiaceae</taxon>
        <taxon>Rhodococcus</taxon>
    </lineage>
</organism>
<evidence type="ECO:0000313" key="3">
    <source>
        <dbReference type="Proteomes" id="UP000325466"/>
    </source>
</evidence>
<dbReference type="Proteomes" id="UP000325466">
    <property type="component" value="Unassembled WGS sequence"/>
</dbReference>
<dbReference type="EMBL" id="BLAH01000001">
    <property type="protein sequence ID" value="GES34767.1"/>
    <property type="molecule type" value="Genomic_DNA"/>
</dbReference>
<evidence type="ECO:0000256" key="1">
    <source>
        <dbReference type="SAM" id="MobiDB-lite"/>
    </source>
</evidence>
<keyword evidence="3" id="KW-1185">Reference proteome</keyword>
<reference evidence="2 3" key="1">
    <citation type="journal article" date="2018" name="Biodegradation">
        <title>1,4-Dioxane degradation characteristics of Rhodococcus aetherivorans JCM 14343.</title>
        <authorList>
            <person name="Inoue D."/>
            <person name="Tsunoda T."/>
            <person name="Yamamoto N."/>
            <person name="Ike M."/>
            <person name="Sei K."/>
        </authorList>
    </citation>
    <scope>NUCLEOTIDE SEQUENCE [LARGE SCALE GENOMIC DNA]</scope>
    <source>
        <strain evidence="2 3">JCM 14343</strain>
    </source>
</reference>
<proteinExistence type="predicted"/>
<comment type="caution">
    <text evidence="2">The sequence shown here is derived from an EMBL/GenBank/DDBJ whole genome shotgun (WGS) entry which is preliminary data.</text>
</comment>
<evidence type="ECO:0000313" key="2">
    <source>
        <dbReference type="EMBL" id="GES34767.1"/>
    </source>
</evidence>
<name>A0ABQ0YE08_9NOCA</name>
<protein>
    <submittedName>
        <fullName evidence="2">Uncharacterized protein</fullName>
    </submittedName>
</protein>